<dbReference type="Proteomes" id="UP000186997">
    <property type="component" value="Unassembled WGS sequence"/>
</dbReference>
<dbReference type="SUPFAM" id="SSF51120">
    <property type="entry name" value="beta-Roll"/>
    <property type="match status" value="2"/>
</dbReference>
<dbReference type="AlphaFoldDB" id="A0A1R3X2B6"/>
<reference evidence="5" key="1">
    <citation type="submission" date="2017-01" db="EMBL/GenBank/DDBJ databases">
        <authorList>
            <person name="Varghese N."/>
            <person name="Submissions S."/>
        </authorList>
    </citation>
    <scope>NUCLEOTIDE SEQUENCE [LARGE SCALE GENOMIC DNA]</scope>
    <source>
        <strain evidence="5">DSM 29591</strain>
    </source>
</reference>
<dbReference type="GO" id="GO:0005509">
    <property type="term" value="F:calcium ion binding"/>
    <property type="evidence" value="ECO:0007669"/>
    <property type="project" value="InterPro"/>
</dbReference>
<dbReference type="RefSeq" id="WP_076659381.1">
    <property type="nucleotide sequence ID" value="NZ_FTPR01000001.1"/>
</dbReference>
<proteinExistence type="predicted"/>
<dbReference type="InterPro" id="IPR011049">
    <property type="entry name" value="Serralysin-like_metalloprot_C"/>
</dbReference>
<accession>A0A1R3X2B6</accession>
<gene>
    <name evidence="4" type="ORF">SAMN05421665_1980</name>
</gene>
<comment type="subcellular location">
    <subcellularLocation>
        <location evidence="1">Secreted</location>
    </subcellularLocation>
</comment>
<evidence type="ECO:0000256" key="3">
    <source>
        <dbReference type="SAM" id="MobiDB-lite"/>
    </source>
</evidence>
<dbReference type="OrthoDB" id="7844235at2"/>
<dbReference type="PANTHER" id="PTHR38340">
    <property type="entry name" value="S-LAYER PROTEIN"/>
    <property type="match status" value="1"/>
</dbReference>
<evidence type="ECO:0000256" key="1">
    <source>
        <dbReference type="ARBA" id="ARBA00004613"/>
    </source>
</evidence>
<dbReference type="Gene3D" id="2.150.10.10">
    <property type="entry name" value="Serralysin-like metalloprotease, C-terminal"/>
    <property type="match status" value="1"/>
</dbReference>
<dbReference type="InterPro" id="IPR018511">
    <property type="entry name" value="Hemolysin-typ_Ca-bd_CS"/>
</dbReference>
<sequence>MEIGFLLLLLAGGALLVPLFGGDDDDEAGTGPINGTPEDDELEGTAGPDLIQGFLGNDTINGNGGLDTLRGSGGEDTITGGEDRDEIFGGADNDELFGLGGNDTIEGGGGDDYIDAGEGNDIVRAGAGNDTVFGNIGTDILRGEDDDDDIFLWGEEGHAFGGDGDDDLIMVTGRGILEGVAGDNTFYAFANDDDGEQTVAVIDDFGIGDEIVMTIDTSDSNALGAALEVTVTEGNLNGVNGYNVAVSFVDENAVADGETFEEARVFIYGTSVPIETVINAISVDVTLNAELTVEGAQATFAAVQAGAGAPAVTNPAAP</sequence>
<evidence type="ECO:0000313" key="5">
    <source>
        <dbReference type="Proteomes" id="UP000186997"/>
    </source>
</evidence>
<dbReference type="PANTHER" id="PTHR38340:SF1">
    <property type="entry name" value="S-LAYER PROTEIN"/>
    <property type="match status" value="1"/>
</dbReference>
<dbReference type="PRINTS" id="PR00313">
    <property type="entry name" value="CABNDNGRPT"/>
</dbReference>
<name>A0A1R3X2B6_9RHOB</name>
<evidence type="ECO:0000313" key="4">
    <source>
        <dbReference type="EMBL" id="SIT85053.1"/>
    </source>
</evidence>
<keyword evidence="5" id="KW-1185">Reference proteome</keyword>
<dbReference type="Pfam" id="PF00353">
    <property type="entry name" value="HemolysinCabind"/>
    <property type="match status" value="3"/>
</dbReference>
<protein>
    <submittedName>
        <fullName evidence="4">Hemolysin-type calcium-binding repeat-containing protein</fullName>
    </submittedName>
</protein>
<feature type="region of interest" description="Disordered" evidence="3">
    <location>
        <begin position="26"/>
        <end position="46"/>
    </location>
</feature>
<dbReference type="GO" id="GO:0005576">
    <property type="term" value="C:extracellular region"/>
    <property type="evidence" value="ECO:0007669"/>
    <property type="project" value="UniProtKB-SubCell"/>
</dbReference>
<dbReference type="InterPro" id="IPR001343">
    <property type="entry name" value="Hemolysn_Ca-bd"/>
</dbReference>
<dbReference type="InterPro" id="IPR050557">
    <property type="entry name" value="RTX_toxin/Mannuronan_C5-epim"/>
</dbReference>
<dbReference type="EMBL" id="FTPR01000001">
    <property type="protein sequence ID" value="SIT85053.1"/>
    <property type="molecule type" value="Genomic_DNA"/>
</dbReference>
<evidence type="ECO:0000256" key="2">
    <source>
        <dbReference type="ARBA" id="ARBA00022525"/>
    </source>
</evidence>
<dbReference type="STRING" id="287098.SAMN05421665_1980"/>
<dbReference type="PROSITE" id="PS00330">
    <property type="entry name" value="HEMOLYSIN_CALCIUM"/>
    <property type="match status" value="1"/>
</dbReference>
<keyword evidence="2" id="KW-0964">Secreted</keyword>
<organism evidence="4 5">
    <name type="scientific">Yoonia rosea</name>
    <dbReference type="NCBI Taxonomy" id="287098"/>
    <lineage>
        <taxon>Bacteria</taxon>
        <taxon>Pseudomonadati</taxon>
        <taxon>Pseudomonadota</taxon>
        <taxon>Alphaproteobacteria</taxon>
        <taxon>Rhodobacterales</taxon>
        <taxon>Paracoccaceae</taxon>
        <taxon>Yoonia</taxon>
    </lineage>
</organism>